<dbReference type="EMBL" id="DTBJ01000040">
    <property type="protein sequence ID" value="HGM58943.1"/>
    <property type="molecule type" value="Genomic_DNA"/>
</dbReference>
<dbReference type="SUPFAM" id="SSF141322">
    <property type="entry name" value="NfeD domain-like"/>
    <property type="match status" value="1"/>
</dbReference>
<keyword evidence="4 5" id="KW-0472">Membrane</keyword>
<dbReference type="InterPro" id="IPR056738">
    <property type="entry name" value="NfeD1b_N"/>
</dbReference>
<dbReference type="EMBL" id="DTAN01000101">
    <property type="protein sequence ID" value="HGU65081.1"/>
    <property type="molecule type" value="Genomic_DNA"/>
</dbReference>
<evidence type="ECO:0000256" key="5">
    <source>
        <dbReference type="SAM" id="Phobius"/>
    </source>
</evidence>
<feature type="transmembrane region" description="Helical" evidence="5">
    <location>
        <begin position="317"/>
        <end position="335"/>
    </location>
</feature>
<dbReference type="InterPro" id="IPR056739">
    <property type="entry name" value="NfeD_membrane"/>
</dbReference>
<sequence>MRNREIIMIILLVFSVLTIIQSNQSSSEVVIIDIDRTIDHGLVHLVRKATESIDRNNTVLLRINSYGGYLDSADKIIDTLRERANYCIAWIDTGSKAVSAAAYIALSCRRIYMAPGSVLGGIKPYPFEEKIVNYIESRIRSFLAEKTNISVEIEIFIKQLVREGKSYTVDELSELGIVSKASSIDEVFMKENIVKVKSIHKAGLIESILSTLTNPLVSSLLVLIGGLLIIIEILTTGFQGYAIPGIVMLVTGLYGLYLVPADVVLLLILLIGVSLIAFEILTPGFGLIGLSGVILLIIGIFIGLYNTPPEARTTSLYIALSSIIMIASFMLFIMYKAIMIVKMKKPSISDKIINQIGYAKTDIFETQPGVVYVMNEDWTAYSLKGLIKAGSKVKVVKIEGLKIYVEPVD</sequence>
<evidence type="ECO:0000259" key="7">
    <source>
        <dbReference type="Pfam" id="PF24961"/>
    </source>
</evidence>
<dbReference type="InterPro" id="IPR002810">
    <property type="entry name" value="NfeD-like_C"/>
</dbReference>
<organism evidence="9">
    <name type="scientific">Staphylothermus marinus</name>
    <dbReference type="NCBI Taxonomy" id="2280"/>
    <lineage>
        <taxon>Archaea</taxon>
        <taxon>Thermoproteota</taxon>
        <taxon>Thermoprotei</taxon>
        <taxon>Desulfurococcales</taxon>
        <taxon>Desulfurococcaceae</taxon>
        <taxon>Staphylothermus</taxon>
    </lineage>
</organism>
<feature type="domain" description="NfeD1b N-terminal" evidence="8">
    <location>
        <begin position="29"/>
        <end position="121"/>
    </location>
</feature>
<evidence type="ECO:0000259" key="8">
    <source>
        <dbReference type="Pfam" id="PF25145"/>
    </source>
</evidence>
<name>A0A7C4H9M0_STAMA</name>
<dbReference type="SUPFAM" id="SSF52096">
    <property type="entry name" value="ClpP/crotonase"/>
    <property type="match status" value="1"/>
</dbReference>
<dbReference type="AlphaFoldDB" id="A0A7C4H9M0"/>
<reference evidence="9" key="1">
    <citation type="journal article" date="2020" name="mSystems">
        <title>Genome- and Community-Level Interaction Insights into Carbon Utilization and Element Cycling Functions of Hydrothermarchaeota in Hydrothermal Sediment.</title>
        <authorList>
            <person name="Zhou Z."/>
            <person name="Liu Y."/>
            <person name="Xu W."/>
            <person name="Pan J."/>
            <person name="Luo Z.H."/>
            <person name="Li M."/>
        </authorList>
    </citation>
    <scope>NUCLEOTIDE SEQUENCE [LARGE SCALE GENOMIC DNA]</scope>
    <source>
        <strain evidence="10">SpSt-622</strain>
        <strain evidence="9">SpSt-642</strain>
    </source>
</reference>
<feature type="domain" description="NfeD-like C-terminal" evidence="6">
    <location>
        <begin position="350"/>
        <end position="407"/>
    </location>
</feature>
<dbReference type="Pfam" id="PF01957">
    <property type="entry name" value="NfeD"/>
    <property type="match status" value="1"/>
</dbReference>
<evidence type="ECO:0000313" key="9">
    <source>
        <dbReference type="EMBL" id="HGM58943.1"/>
    </source>
</evidence>
<dbReference type="PANTHER" id="PTHR33507">
    <property type="entry name" value="INNER MEMBRANE PROTEIN YBBJ"/>
    <property type="match status" value="1"/>
</dbReference>
<feature type="transmembrane region" description="Helical" evidence="5">
    <location>
        <begin position="263"/>
        <end position="280"/>
    </location>
</feature>
<feature type="transmembrane region" description="Helical" evidence="5">
    <location>
        <begin position="216"/>
        <end position="234"/>
    </location>
</feature>
<comment type="subcellular location">
    <subcellularLocation>
        <location evidence="1">Membrane</location>
        <topology evidence="1">Multi-pass membrane protein</topology>
    </subcellularLocation>
</comment>
<accession>A0A7C4H9M0</accession>
<dbReference type="Pfam" id="PF24961">
    <property type="entry name" value="NfeD_membrane"/>
    <property type="match status" value="1"/>
</dbReference>
<evidence type="ECO:0000256" key="4">
    <source>
        <dbReference type="ARBA" id="ARBA00023136"/>
    </source>
</evidence>
<keyword evidence="3 5" id="KW-1133">Transmembrane helix</keyword>
<evidence type="ECO:0000313" key="10">
    <source>
        <dbReference type="EMBL" id="HGU65081.1"/>
    </source>
</evidence>
<dbReference type="PANTHER" id="PTHR33507:SF3">
    <property type="entry name" value="INNER MEMBRANE PROTEIN YBBJ"/>
    <property type="match status" value="1"/>
</dbReference>
<dbReference type="GO" id="GO:0005886">
    <property type="term" value="C:plasma membrane"/>
    <property type="evidence" value="ECO:0007669"/>
    <property type="project" value="TreeGrafter"/>
</dbReference>
<evidence type="ECO:0000259" key="6">
    <source>
        <dbReference type="Pfam" id="PF01957"/>
    </source>
</evidence>
<gene>
    <name evidence="10" type="ORF">ENT92_02555</name>
    <name evidence="9" type="ORF">ENU14_05110</name>
</gene>
<evidence type="ECO:0000256" key="3">
    <source>
        <dbReference type="ARBA" id="ARBA00022989"/>
    </source>
</evidence>
<evidence type="ECO:0000256" key="2">
    <source>
        <dbReference type="ARBA" id="ARBA00022692"/>
    </source>
</evidence>
<feature type="domain" description="NfeD integral membrane" evidence="7">
    <location>
        <begin position="217"/>
        <end position="336"/>
    </location>
</feature>
<dbReference type="Gene3D" id="3.90.226.10">
    <property type="entry name" value="2-enoyl-CoA Hydratase, Chain A, domain 1"/>
    <property type="match status" value="1"/>
</dbReference>
<protein>
    <submittedName>
        <fullName evidence="9">Uncharacterized protein</fullName>
    </submittedName>
</protein>
<keyword evidence="2 5" id="KW-0812">Transmembrane</keyword>
<dbReference type="InterPro" id="IPR029045">
    <property type="entry name" value="ClpP/crotonase-like_dom_sf"/>
</dbReference>
<dbReference type="InterPro" id="IPR052165">
    <property type="entry name" value="Membrane_assoc_protease"/>
</dbReference>
<dbReference type="Pfam" id="PF25145">
    <property type="entry name" value="NfeD1b_N"/>
    <property type="match status" value="1"/>
</dbReference>
<proteinExistence type="predicted"/>
<dbReference type="InterPro" id="IPR012340">
    <property type="entry name" value="NA-bd_OB-fold"/>
</dbReference>
<dbReference type="Gene3D" id="2.40.50.140">
    <property type="entry name" value="Nucleic acid-binding proteins"/>
    <property type="match status" value="1"/>
</dbReference>
<evidence type="ECO:0000256" key="1">
    <source>
        <dbReference type="ARBA" id="ARBA00004141"/>
    </source>
</evidence>
<feature type="transmembrane region" description="Helical" evidence="5">
    <location>
        <begin position="287"/>
        <end position="305"/>
    </location>
</feature>
<comment type="caution">
    <text evidence="9">The sequence shown here is derived from an EMBL/GenBank/DDBJ whole genome shotgun (WGS) entry which is preliminary data.</text>
</comment>